<dbReference type="Gene3D" id="3.40.50.1000">
    <property type="entry name" value="HAD superfamily/HAD-like"/>
    <property type="match status" value="2"/>
</dbReference>
<dbReference type="KEGG" id="gak:X907_0521"/>
<accession>A0A3T0E7F0</accession>
<reference evidence="1 2" key="1">
    <citation type="submission" date="2016-12" db="EMBL/GenBank/DDBJ databases">
        <title>The genome of dimorphic prosthecate Glycocaulis alkaliphilus 6b-8t, isolated from crude oil dictates its adaptability in petroleum environments.</title>
        <authorList>
            <person name="Wu X.-L."/>
            <person name="Geng S."/>
        </authorList>
    </citation>
    <scope>NUCLEOTIDE SEQUENCE [LARGE SCALE GENOMIC DNA]</scope>
    <source>
        <strain evidence="1 2">6B-8</strain>
    </source>
</reference>
<dbReference type="Proteomes" id="UP000286954">
    <property type="component" value="Chromosome"/>
</dbReference>
<proteinExistence type="predicted"/>
<dbReference type="InterPro" id="IPR006357">
    <property type="entry name" value="HAD-SF_hydro_IIA"/>
</dbReference>
<dbReference type="AlphaFoldDB" id="A0A3T0E7F0"/>
<name>A0A3T0E7F0_9PROT</name>
<evidence type="ECO:0000313" key="2">
    <source>
        <dbReference type="Proteomes" id="UP000286954"/>
    </source>
</evidence>
<protein>
    <submittedName>
        <fullName evidence="1">HAD family hydrolase</fullName>
    </submittedName>
</protein>
<dbReference type="GO" id="GO:0005737">
    <property type="term" value="C:cytoplasm"/>
    <property type="evidence" value="ECO:0007669"/>
    <property type="project" value="TreeGrafter"/>
</dbReference>
<keyword evidence="2" id="KW-1185">Reference proteome</keyword>
<dbReference type="CDD" id="cd07525">
    <property type="entry name" value="HAD_like"/>
    <property type="match status" value="1"/>
</dbReference>
<dbReference type="Pfam" id="PF13242">
    <property type="entry name" value="Hydrolase_like"/>
    <property type="match status" value="1"/>
</dbReference>
<gene>
    <name evidence="1" type="ORF">X907_0521</name>
</gene>
<evidence type="ECO:0000313" key="1">
    <source>
        <dbReference type="EMBL" id="AZU03068.1"/>
    </source>
</evidence>
<dbReference type="NCBIfam" id="TIGR01459">
    <property type="entry name" value="HAD-SF-IIA-hyp4"/>
    <property type="match status" value="1"/>
</dbReference>
<keyword evidence="1" id="KW-0378">Hydrolase</keyword>
<dbReference type="Pfam" id="PF13344">
    <property type="entry name" value="Hydrolase_6"/>
    <property type="match status" value="1"/>
</dbReference>
<dbReference type="GO" id="GO:0016791">
    <property type="term" value="F:phosphatase activity"/>
    <property type="evidence" value="ECO:0007669"/>
    <property type="project" value="TreeGrafter"/>
</dbReference>
<organism evidence="1 2">
    <name type="scientific">Glycocaulis alkaliphilus</name>
    <dbReference type="NCBI Taxonomy" id="1434191"/>
    <lineage>
        <taxon>Bacteria</taxon>
        <taxon>Pseudomonadati</taxon>
        <taxon>Pseudomonadota</taxon>
        <taxon>Alphaproteobacteria</taxon>
        <taxon>Maricaulales</taxon>
        <taxon>Maricaulaceae</taxon>
        <taxon>Glycocaulis</taxon>
    </lineage>
</organism>
<dbReference type="EMBL" id="CP018911">
    <property type="protein sequence ID" value="AZU03068.1"/>
    <property type="molecule type" value="Genomic_DNA"/>
</dbReference>
<dbReference type="InterPro" id="IPR023214">
    <property type="entry name" value="HAD_sf"/>
</dbReference>
<dbReference type="SUPFAM" id="SSF56784">
    <property type="entry name" value="HAD-like"/>
    <property type="match status" value="1"/>
</dbReference>
<sequence>MMAASDASAPARLGALAAQYDAILCDVWGVIRDGESLIGPALDALVRFRQHGGRVCLVSNSPRRAPSLERFLKGMGAPDGVWDAAVTSGDATHALLSRFGAGPAYKLGPDFDDPIYAGTGLRFSGLQDAKLISCTGLVDYENETPEDYAGLLNEAAALGLPMVCANPDIVVQGPGGRLLYCAGALAQAYEALGGTALYAGKPHTPIYELAYDALAKLSGETPPKARILAIGDGPATDLAGANREGLDCLFITGGINSGEISWPDGRSPRWQAPDLVW</sequence>
<dbReference type="InterPro" id="IPR036412">
    <property type="entry name" value="HAD-like_sf"/>
</dbReference>
<dbReference type="PANTHER" id="PTHR19288:SF90">
    <property type="entry name" value="OS08G0542600 PROTEIN"/>
    <property type="match status" value="1"/>
</dbReference>
<dbReference type="InterPro" id="IPR006356">
    <property type="entry name" value="HAD-SF_hydro_IIA_hyp3"/>
</dbReference>
<dbReference type="PANTHER" id="PTHR19288">
    <property type="entry name" value="4-NITROPHENYLPHOSPHATASE-RELATED"/>
    <property type="match status" value="1"/>
</dbReference>